<dbReference type="InterPro" id="IPR001680">
    <property type="entry name" value="WD40_rpt"/>
</dbReference>
<evidence type="ECO:0000313" key="5">
    <source>
        <dbReference type="Proteomes" id="UP000054937"/>
    </source>
</evidence>
<evidence type="ECO:0000313" key="4">
    <source>
        <dbReference type="EMBL" id="KRX10006.1"/>
    </source>
</evidence>
<dbReference type="PANTHER" id="PTHR22852:SF0">
    <property type="entry name" value="DENTICLELESS PROTEIN HOMOLOG"/>
    <property type="match status" value="1"/>
</dbReference>
<keyword evidence="2" id="KW-0833">Ubl conjugation pathway</keyword>
<proteinExistence type="inferred from homology"/>
<dbReference type="Gene3D" id="2.130.10.10">
    <property type="entry name" value="YVTN repeat-like/Quinoprotein amine dehydrogenase"/>
    <property type="match status" value="1"/>
</dbReference>
<dbReference type="Proteomes" id="UP000054937">
    <property type="component" value="Unassembled WGS sequence"/>
</dbReference>
<comment type="pathway">
    <text evidence="1">Protein modification; protein ubiquitination.</text>
</comment>
<dbReference type="OrthoDB" id="2096344at2759"/>
<dbReference type="GO" id="GO:0043161">
    <property type="term" value="P:proteasome-mediated ubiquitin-dependent protein catabolic process"/>
    <property type="evidence" value="ECO:0007669"/>
    <property type="project" value="TreeGrafter"/>
</dbReference>
<sequence>MQTKMLKSSKKSLKQQYDGKTIIKLCQKLKLSEIQQFILKDIELEYLKTLTPKYYLQLDSISTAVKYSPQNPNVLVSTDHTGLGYFIDVNQTQNQQQNTVQELKVKKKAYFNTATIFDLDWHDQSKKIIIGSGDQRCQVIDVESCKTLTENIVHSQSVRRVKSCQFNQTRQVISPCEKYILSGSKDFNLYLWQIQDKKTDIFQQKLQNLKIDETDIEKSSFGFQPFAKFEGIQQGEINCVDWTQNYQNFIASVGDDKLLYLWDYSTLNQEHL</sequence>
<comment type="similarity">
    <text evidence="3">Belongs to the WD repeat cdt2 family.</text>
</comment>
<evidence type="ECO:0000256" key="1">
    <source>
        <dbReference type="ARBA" id="ARBA00004906"/>
    </source>
</evidence>
<comment type="caution">
    <text evidence="4">The sequence shown here is derived from an EMBL/GenBank/DDBJ whole genome shotgun (WGS) entry which is preliminary data.</text>
</comment>
<protein>
    <submittedName>
        <fullName evidence="4">WD40-repeat-containing domain</fullName>
    </submittedName>
</protein>
<dbReference type="InterPro" id="IPR036322">
    <property type="entry name" value="WD40_repeat_dom_sf"/>
</dbReference>
<dbReference type="SUPFAM" id="SSF50978">
    <property type="entry name" value="WD40 repeat-like"/>
    <property type="match status" value="1"/>
</dbReference>
<evidence type="ECO:0000256" key="3">
    <source>
        <dbReference type="ARBA" id="ARBA00038344"/>
    </source>
</evidence>
<dbReference type="EMBL" id="LDAU01000040">
    <property type="protein sequence ID" value="KRX10006.1"/>
    <property type="molecule type" value="Genomic_DNA"/>
</dbReference>
<gene>
    <name evidence="4" type="ORF">PPERSA_08409</name>
</gene>
<dbReference type="SMART" id="SM00320">
    <property type="entry name" value="WD40"/>
    <property type="match status" value="4"/>
</dbReference>
<organism evidence="4 5">
    <name type="scientific">Pseudocohnilembus persalinus</name>
    <name type="common">Ciliate</name>
    <dbReference type="NCBI Taxonomy" id="266149"/>
    <lineage>
        <taxon>Eukaryota</taxon>
        <taxon>Sar</taxon>
        <taxon>Alveolata</taxon>
        <taxon>Ciliophora</taxon>
        <taxon>Intramacronucleata</taxon>
        <taxon>Oligohymenophorea</taxon>
        <taxon>Scuticociliatia</taxon>
        <taxon>Philasterida</taxon>
        <taxon>Pseudocohnilembidae</taxon>
        <taxon>Pseudocohnilembus</taxon>
    </lineage>
</organism>
<reference evidence="4 5" key="1">
    <citation type="journal article" date="2015" name="Sci. Rep.">
        <title>Genome of the facultative scuticociliatosis pathogen Pseudocohnilembus persalinus provides insight into its virulence through horizontal gene transfer.</title>
        <authorList>
            <person name="Xiong J."/>
            <person name="Wang G."/>
            <person name="Cheng J."/>
            <person name="Tian M."/>
            <person name="Pan X."/>
            <person name="Warren A."/>
            <person name="Jiang C."/>
            <person name="Yuan D."/>
            <person name="Miao W."/>
        </authorList>
    </citation>
    <scope>NUCLEOTIDE SEQUENCE [LARGE SCALE GENOMIC DNA]</scope>
    <source>
        <strain evidence="4">36N120E</strain>
    </source>
</reference>
<keyword evidence="5" id="KW-1185">Reference proteome</keyword>
<evidence type="ECO:0000256" key="2">
    <source>
        <dbReference type="ARBA" id="ARBA00022786"/>
    </source>
</evidence>
<accession>A0A0V0R671</accession>
<dbReference type="Pfam" id="PF00400">
    <property type="entry name" value="WD40"/>
    <property type="match status" value="2"/>
</dbReference>
<name>A0A0V0R671_PSEPJ</name>
<dbReference type="InterPro" id="IPR051865">
    <property type="entry name" value="WD-repeat_CDT2_adapter"/>
</dbReference>
<dbReference type="GO" id="GO:0030674">
    <property type="term" value="F:protein-macromolecule adaptor activity"/>
    <property type="evidence" value="ECO:0007669"/>
    <property type="project" value="TreeGrafter"/>
</dbReference>
<dbReference type="PANTHER" id="PTHR22852">
    <property type="entry name" value="LETHAL 2 DENTICLELESS PROTEIN RETINOIC ACID-REGULATED NUCLEAR MATRIX-ASSOCIATED PROTEIN"/>
    <property type="match status" value="1"/>
</dbReference>
<dbReference type="InParanoid" id="A0A0V0R671"/>
<dbReference type="AlphaFoldDB" id="A0A0V0R671"/>
<dbReference type="InterPro" id="IPR015943">
    <property type="entry name" value="WD40/YVTN_repeat-like_dom_sf"/>
</dbReference>
<dbReference type="GO" id="GO:0005634">
    <property type="term" value="C:nucleus"/>
    <property type="evidence" value="ECO:0007669"/>
    <property type="project" value="TreeGrafter"/>
</dbReference>